<evidence type="ECO:0000256" key="7">
    <source>
        <dbReference type="ARBA" id="ARBA00093266"/>
    </source>
</evidence>
<dbReference type="EC" id="2.1.1.34" evidence="9"/>
<dbReference type="Pfam" id="PF00588">
    <property type="entry name" value="SpoU_methylase"/>
    <property type="match status" value="1"/>
</dbReference>
<evidence type="ECO:0000256" key="10">
    <source>
        <dbReference type="ARBA" id="ARBA00093636"/>
    </source>
</evidence>
<comment type="similarity">
    <text evidence="1">Belongs to the class IV-like SAM-binding methyltransferase superfamily. RNA methyltransferase TrmH family.</text>
</comment>
<evidence type="ECO:0000256" key="9">
    <source>
        <dbReference type="ARBA" id="ARBA00093594"/>
    </source>
</evidence>
<dbReference type="InterPro" id="IPR029026">
    <property type="entry name" value="tRNA_m1G_MTases_N"/>
</dbReference>
<dbReference type="InterPro" id="IPR001537">
    <property type="entry name" value="SpoU_MeTrfase"/>
</dbReference>
<keyword evidence="5" id="KW-0694">RNA-binding</keyword>
<organism evidence="13 14">
    <name type="scientific">Pieris brassicae</name>
    <name type="common">White butterfly</name>
    <name type="synonym">Large white butterfly</name>
    <dbReference type="NCBI Taxonomy" id="7116"/>
    <lineage>
        <taxon>Eukaryota</taxon>
        <taxon>Metazoa</taxon>
        <taxon>Ecdysozoa</taxon>
        <taxon>Arthropoda</taxon>
        <taxon>Hexapoda</taxon>
        <taxon>Insecta</taxon>
        <taxon>Pterygota</taxon>
        <taxon>Neoptera</taxon>
        <taxon>Endopterygota</taxon>
        <taxon>Lepidoptera</taxon>
        <taxon>Glossata</taxon>
        <taxon>Ditrysia</taxon>
        <taxon>Papilionoidea</taxon>
        <taxon>Pieridae</taxon>
        <taxon>Pierinae</taxon>
        <taxon>Pieris</taxon>
    </lineage>
</organism>
<gene>
    <name evidence="13" type="ORF">PIBRA_LOCUS563</name>
</gene>
<keyword evidence="2" id="KW-0489">Methyltransferase</keyword>
<dbReference type="InterPro" id="IPR044748">
    <property type="entry name" value="Trm3/TARBP1_C"/>
</dbReference>
<evidence type="ECO:0000256" key="1">
    <source>
        <dbReference type="ARBA" id="ARBA00007228"/>
    </source>
</evidence>
<proteinExistence type="inferred from homology"/>
<keyword evidence="3" id="KW-0808">Transferase</keyword>
<evidence type="ECO:0000256" key="6">
    <source>
        <dbReference type="ARBA" id="ARBA00022990"/>
    </source>
</evidence>
<dbReference type="PANTHER" id="PTHR12029:SF11">
    <property type="entry name" value="METHYLTRANSFERASE TARBP1-RELATED"/>
    <property type="match status" value="1"/>
</dbReference>
<comment type="catalytic activity">
    <reaction evidence="7">
        <text>guanosine(18) in tRNA + S-adenosyl-L-methionine = 2'-O-methylguanosine(18) in tRNA + S-adenosyl-L-homocysteine + H(+)</text>
        <dbReference type="Rhea" id="RHEA:20077"/>
        <dbReference type="Rhea" id="RHEA-COMP:10190"/>
        <dbReference type="Rhea" id="RHEA-COMP:10192"/>
        <dbReference type="ChEBI" id="CHEBI:15378"/>
        <dbReference type="ChEBI" id="CHEBI:57856"/>
        <dbReference type="ChEBI" id="CHEBI:59789"/>
        <dbReference type="ChEBI" id="CHEBI:74269"/>
        <dbReference type="ChEBI" id="CHEBI:74445"/>
        <dbReference type="EC" id="2.1.1.34"/>
    </reaction>
    <physiologicalReaction direction="left-to-right" evidence="7">
        <dbReference type="Rhea" id="RHEA:20078"/>
    </physiologicalReaction>
</comment>
<dbReference type="FunFam" id="3.40.1280.10:FF:000010">
    <property type="entry name" value="probable methyltransferase TARBP1"/>
    <property type="match status" value="1"/>
</dbReference>
<dbReference type="InterPro" id="IPR045330">
    <property type="entry name" value="TRM3/TARBP1"/>
</dbReference>
<evidence type="ECO:0000256" key="11">
    <source>
        <dbReference type="ARBA" id="ARBA00093656"/>
    </source>
</evidence>
<evidence type="ECO:0000256" key="4">
    <source>
        <dbReference type="ARBA" id="ARBA00022691"/>
    </source>
</evidence>
<dbReference type="GO" id="GO:0141100">
    <property type="term" value="F:tRNA (guanine(18)-2'-O)-methyltransferase activity"/>
    <property type="evidence" value="ECO:0007669"/>
    <property type="project" value="UniProtKB-EC"/>
</dbReference>
<dbReference type="PANTHER" id="PTHR12029">
    <property type="entry name" value="RNA METHYLTRANSFERASE"/>
    <property type="match status" value="1"/>
</dbReference>
<name>A0A9P0WX60_PIEBR</name>
<keyword evidence="4" id="KW-0949">S-adenosyl-L-methionine</keyword>
<dbReference type="CDD" id="cd18091">
    <property type="entry name" value="SpoU-like_TRM3-like"/>
    <property type="match status" value="1"/>
</dbReference>
<dbReference type="InterPro" id="IPR029028">
    <property type="entry name" value="Alpha/beta_knot_MTases"/>
</dbReference>
<dbReference type="EMBL" id="CALOZG010000001">
    <property type="protein sequence ID" value="CAH3871545.1"/>
    <property type="molecule type" value="Genomic_DNA"/>
</dbReference>
<evidence type="ECO:0000256" key="3">
    <source>
        <dbReference type="ARBA" id="ARBA00022679"/>
    </source>
</evidence>
<comment type="function">
    <text evidence="8">S-adenosyl-L-methionine-dependent 2'-O-ribose methyltransferase that catalyzes the formation of 2'-O-methylguanosine at position 18 (Gm18) in a subset of tRNA. Selectively mediates Gm18 methylation of tRNAGln-TTG/CTG and tRNASer-TGA/GCT. Gm18 modification can enhance the stability of modified tRNAs.</text>
</comment>
<dbReference type="Proteomes" id="UP001152562">
    <property type="component" value="Unassembled WGS sequence"/>
</dbReference>
<keyword evidence="6" id="KW-0007">Acetylation</keyword>
<feature type="domain" description="tRNA/rRNA methyltransferase SpoU type" evidence="12">
    <location>
        <begin position="1213"/>
        <end position="1355"/>
    </location>
</feature>
<accession>A0A9P0WX60</accession>
<reference evidence="13" key="1">
    <citation type="submission" date="2022-05" db="EMBL/GenBank/DDBJ databases">
        <authorList>
            <person name="Okamura Y."/>
        </authorList>
    </citation>
    <scope>NUCLEOTIDE SEQUENCE</scope>
</reference>
<evidence type="ECO:0000259" key="12">
    <source>
        <dbReference type="Pfam" id="PF00588"/>
    </source>
</evidence>
<evidence type="ECO:0000256" key="8">
    <source>
        <dbReference type="ARBA" id="ARBA00093361"/>
    </source>
</evidence>
<protein>
    <recommendedName>
        <fullName evidence="10">tRNA (guanosine(18)-2'-O)-methyltransferase TARBP1</fullName>
        <ecNumber evidence="9">2.1.1.34</ecNumber>
    </recommendedName>
    <alternativeName>
        <fullName evidence="11">TAR RNA-binding protein 1</fullName>
    </alternativeName>
</protein>
<evidence type="ECO:0000313" key="14">
    <source>
        <dbReference type="Proteomes" id="UP001152562"/>
    </source>
</evidence>
<comment type="caution">
    <text evidence="13">The sequence shown here is derived from an EMBL/GenBank/DDBJ whole genome shotgun (WGS) entry which is preliminary data.</text>
</comment>
<keyword evidence="14" id="KW-1185">Reference proteome</keyword>
<dbReference type="Gene3D" id="3.40.1280.10">
    <property type="match status" value="1"/>
</dbReference>
<dbReference type="GO" id="GO:0003723">
    <property type="term" value="F:RNA binding"/>
    <property type="evidence" value="ECO:0007669"/>
    <property type="project" value="UniProtKB-KW"/>
</dbReference>
<evidence type="ECO:0000256" key="5">
    <source>
        <dbReference type="ARBA" id="ARBA00022884"/>
    </source>
</evidence>
<dbReference type="SUPFAM" id="SSF75217">
    <property type="entry name" value="alpha/beta knot"/>
    <property type="match status" value="1"/>
</dbReference>
<evidence type="ECO:0000256" key="2">
    <source>
        <dbReference type="ARBA" id="ARBA00022603"/>
    </source>
</evidence>
<evidence type="ECO:0000313" key="13">
    <source>
        <dbReference type="EMBL" id="CAH3871545.1"/>
    </source>
</evidence>
<sequence length="1363" mass="157116">MKESDLLSFMDVLDLDEELINSRLESVMGRQTFTYQHLSNVMHMLNYKHLLNVKEAEECENGAEFQFIGKLIEQVDEKHVDIISEIVSVVLCLSPSTIVFKSEHLLQQLLSISFEKQHIDCDETHSALLTTLKLCDSVLEAVIRMGKKLSLPFLDVPLENIVVGQNEPLKKHFLTKTVKRLFDGVLGYNILDRVWSCIKKLTSDCLISLNILCALADYYLPLPNECGFIFLESNIISQNEFWEISLCGLSSKLSTHRKLAIYLLKRAVDCLLASKKNIKIKSPSVTFDWVSVKKEQLRDDWENFFILIDSLEEKQSNIVLPSLHLFSLLKGLEKCWVNCAFNIGLQHDNLEVKTTCILHRLENSVTGDSEAIILLESFNDMNIFDHEEVGASIKQKFEEQIRNSIFFTIVLKNIPCIKWSPIPLYHLSTIMAKKQDVGMQIDSNEFCKCMYDLLKVPCNNVIIRKAFYKNLSSVIGNCGKDLHWKNILHLFNLINPYLCNFENCEDTSYIRNDQLIFNKQDNALYHLIKDKLNVSEMNIFFKELKQSYFNIDFILLYLIGHAADLKKFLEILNEMLLNIKNGYNKFECIADAIFLMILLRKVNEGSFSNPCIKSLLIDNSQVLIDFVDVILSETNNEPEDILLMLDIYQDLYNLHCQQTHININEKAITILKDGADIRRNITSVYLLNIICRSNKKYELQISASNIIRILSNVNKINTNMGNGKLRNLYNSKASEVLYVIAKYYTIENVTDIIDFMNNALESGDCDCLRWILNIMNIKSEEILECKQFKLSQFLRKLWNEIEAIKTNKEYSNCIEGFVQLITNEALLKQPSYNNEVIAYCNKIIEYAMVKNMPLYYLVEALEKDYVLTYGHMVYVFGDILLAVAVPRRDIRITDNLLVEISKEYNLSPKDGVFTTFHIEYKTLEVLGKIQNKETLNIISHIIMKKIDDLFKNKQRYHRNSTLHRILHAGLQHLLFILSSNKDIDIFEWCVEFLGRIPHQASTRLYLEWCIALGTYYKEINVANTIQLLQTNSVPITSQFMIIYWYIKTSKSNEELKLVLDYLLENTMGPTYSIRLHAQYLLSKIDLKSFNITGYEQAIIVVNKTLAEALKLKEKSLERLTHDYFVHEFEIIKDLTPCAIYYSAHNERVNEKIDENYVATVLGVSELKKFNTITTEVKNVEMNATSVIQKKYIPWKNMCDVGVDLDTPINKTELIVVASLIDKLPNLGGMARTSEIFAVNTYVIDSLRHLQDKQFQGLSVSAERWVNVIEVRPGQPLKDYLALKKAEGYAIVAAEQTSNSTSLQGFKFPKKTLLLLGNEKSGIPCDLLPHMDVCVEVPQRGVLRSLNVHVTAAIFIWEYTRQHI</sequence>
<dbReference type="GO" id="GO:0030488">
    <property type="term" value="P:tRNA methylation"/>
    <property type="evidence" value="ECO:0007669"/>
    <property type="project" value="InterPro"/>
</dbReference>